<keyword evidence="6 7" id="KW-0472">Membrane</keyword>
<keyword evidence="3" id="KW-1003">Cell membrane</keyword>
<dbReference type="Gene3D" id="1.10.3720.10">
    <property type="entry name" value="MetI-like"/>
    <property type="match status" value="1"/>
</dbReference>
<dbReference type="CDD" id="cd06261">
    <property type="entry name" value="TM_PBP2"/>
    <property type="match status" value="1"/>
</dbReference>
<dbReference type="PANTHER" id="PTHR30193">
    <property type="entry name" value="ABC TRANSPORTER PERMEASE PROTEIN"/>
    <property type="match status" value="1"/>
</dbReference>
<feature type="transmembrane region" description="Helical" evidence="7">
    <location>
        <begin position="72"/>
        <end position="92"/>
    </location>
</feature>
<evidence type="ECO:0000256" key="3">
    <source>
        <dbReference type="ARBA" id="ARBA00022475"/>
    </source>
</evidence>
<feature type="domain" description="ABC transmembrane type-1" evidence="8">
    <location>
        <begin position="67"/>
        <end position="278"/>
    </location>
</feature>
<reference evidence="9" key="1">
    <citation type="submission" date="2019-09" db="EMBL/GenBank/DDBJ databases">
        <title>Characterisation of the sponge microbiome using genome-centric metagenomics.</title>
        <authorList>
            <person name="Engelberts J.P."/>
            <person name="Robbins S.J."/>
            <person name="De Goeij J.M."/>
            <person name="Aranda M."/>
            <person name="Bell S.C."/>
            <person name="Webster N.S."/>
        </authorList>
    </citation>
    <scope>NUCLEOTIDE SEQUENCE</scope>
    <source>
        <strain evidence="9">SB0662_bin_9</strain>
    </source>
</reference>
<proteinExistence type="inferred from homology"/>
<evidence type="ECO:0000256" key="7">
    <source>
        <dbReference type="RuleBase" id="RU363032"/>
    </source>
</evidence>
<comment type="caution">
    <text evidence="9">The sequence shown here is derived from an EMBL/GenBank/DDBJ whole genome shotgun (WGS) entry which is preliminary data.</text>
</comment>
<comment type="similarity">
    <text evidence="7">Belongs to the binding-protein-dependent transport system permease family.</text>
</comment>
<keyword evidence="4 7" id="KW-0812">Transmembrane</keyword>
<accession>A0A6B1DTL4</accession>
<evidence type="ECO:0000259" key="8">
    <source>
        <dbReference type="PROSITE" id="PS50928"/>
    </source>
</evidence>
<feature type="transmembrane region" description="Helical" evidence="7">
    <location>
        <begin position="197"/>
        <end position="222"/>
    </location>
</feature>
<comment type="subcellular location">
    <subcellularLocation>
        <location evidence="1 7">Cell membrane</location>
        <topology evidence="1 7">Multi-pass membrane protein</topology>
    </subcellularLocation>
</comment>
<name>A0A6B1DTL4_9CHLR</name>
<evidence type="ECO:0000256" key="2">
    <source>
        <dbReference type="ARBA" id="ARBA00022448"/>
    </source>
</evidence>
<dbReference type="GO" id="GO:0005886">
    <property type="term" value="C:plasma membrane"/>
    <property type="evidence" value="ECO:0007669"/>
    <property type="project" value="UniProtKB-SubCell"/>
</dbReference>
<evidence type="ECO:0000313" key="9">
    <source>
        <dbReference type="EMBL" id="MYD90033.1"/>
    </source>
</evidence>
<protein>
    <submittedName>
        <fullName evidence="9">Sugar ABC transporter permease</fullName>
    </submittedName>
</protein>
<dbReference type="EMBL" id="VXPY01000043">
    <property type="protein sequence ID" value="MYD90033.1"/>
    <property type="molecule type" value="Genomic_DNA"/>
</dbReference>
<sequence length="295" mass="33082">MRRREERDGWLFASPWLLGFLLFTVGPMIASAFFAFTEYDVLTQPKWVGWANFDKALTDDPKVGQALKVTSIYAGVSVPLQILLGLCVALLLNTRIRGLQFYRTVYYLPSVLSGVAVALLWRWIYAPNFGLINSFLARFDIVGPGWLGDKDWALTSMIGMSLWHVGGGIVIYLAGLQGVPSELYEAVRVDGAGRGAAFWHITLPMITPVLFYNLVIGIITALQIFTQALIMTNGGPHEATLFIVLYLYRNAFQFFKMGYASVLAWILFGYILVLTLLVYRSSGFWVFYAGELKSR</sequence>
<organism evidence="9">
    <name type="scientific">Caldilineaceae bacterium SB0662_bin_9</name>
    <dbReference type="NCBI Taxonomy" id="2605258"/>
    <lineage>
        <taxon>Bacteria</taxon>
        <taxon>Bacillati</taxon>
        <taxon>Chloroflexota</taxon>
        <taxon>Caldilineae</taxon>
        <taxon>Caldilineales</taxon>
        <taxon>Caldilineaceae</taxon>
    </lineage>
</organism>
<dbReference type="SUPFAM" id="SSF161098">
    <property type="entry name" value="MetI-like"/>
    <property type="match status" value="1"/>
</dbReference>
<dbReference type="InterPro" id="IPR051393">
    <property type="entry name" value="ABC_transporter_permease"/>
</dbReference>
<gene>
    <name evidence="9" type="ORF">F4Y08_06800</name>
</gene>
<evidence type="ECO:0000256" key="5">
    <source>
        <dbReference type="ARBA" id="ARBA00022989"/>
    </source>
</evidence>
<dbReference type="InterPro" id="IPR035906">
    <property type="entry name" value="MetI-like_sf"/>
</dbReference>
<feature type="transmembrane region" description="Helical" evidence="7">
    <location>
        <begin position="104"/>
        <end position="124"/>
    </location>
</feature>
<dbReference type="PROSITE" id="PS50928">
    <property type="entry name" value="ABC_TM1"/>
    <property type="match status" value="1"/>
</dbReference>
<feature type="transmembrane region" description="Helical" evidence="7">
    <location>
        <begin position="12"/>
        <end position="36"/>
    </location>
</feature>
<keyword evidence="2 7" id="KW-0813">Transport</keyword>
<evidence type="ECO:0000256" key="4">
    <source>
        <dbReference type="ARBA" id="ARBA00022692"/>
    </source>
</evidence>
<keyword evidence="5 7" id="KW-1133">Transmembrane helix</keyword>
<evidence type="ECO:0000256" key="1">
    <source>
        <dbReference type="ARBA" id="ARBA00004651"/>
    </source>
</evidence>
<feature type="transmembrane region" description="Helical" evidence="7">
    <location>
        <begin position="152"/>
        <end position="176"/>
    </location>
</feature>
<feature type="transmembrane region" description="Helical" evidence="7">
    <location>
        <begin position="260"/>
        <end position="279"/>
    </location>
</feature>
<dbReference type="GO" id="GO:0055085">
    <property type="term" value="P:transmembrane transport"/>
    <property type="evidence" value="ECO:0007669"/>
    <property type="project" value="InterPro"/>
</dbReference>
<evidence type="ECO:0000256" key="6">
    <source>
        <dbReference type="ARBA" id="ARBA00023136"/>
    </source>
</evidence>
<dbReference type="InterPro" id="IPR000515">
    <property type="entry name" value="MetI-like"/>
</dbReference>
<dbReference type="Pfam" id="PF00528">
    <property type="entry name" value="BPD_transp_1"/>
    <property type="match status" value="1"/>
</dbReference>
<dbReference type="AlphaFoldDB" id="A0A6B1DTL4"/>
<feature type="transmembrane region" description="Helical" evidence="7">
    <location>
        <begin position="228"/>
        <end position="248"/>
    </location>
</feature>
<dbReference type="PANTHER" id="PTHR30193:SF1">
    <property type="entry name" value="ABC TRANSPORTER PERMEASE PROTEIN YESP-RELATED"/>
    <property type="match status" value="1"/>
</dbReference>